<dbReference type="SUPFAM" id="SSF55729">
    <property type="entry name" value="Acyl-CoA N-acyltransferases (Nat)"/>
    <property type="match status" value="1"/>
</dbReference>
<dbReference type="Gene3D" id="3.40.630.30">
    <property type="match status" value="1"/>
</dbReference>
<dbReference type="EMBL" id="BMML01000015">
    <property type="protein sequence ID" value="GGN26642.1"/>
    <property type="molecule type" value="Genomic_DNA"/>
</dbReference>
<evidence type="ECO:0000313" key="3">
    <source>
        <dbReference type="Proteomes" id="UP000653411"/>
    </source>
</evidence>
<reference evidence="2" key="2">
    <citation type="submission" date="2020-09" db="EMBL/GenBank/DDBJ databases">
        <authorList>
            <person name="Sun Q."/>
            <person name="Zhou Y."/>
        </authorList>
    </citation>
    <scope>NUCLEOTIDE SEQUENCE</scope>
    <source>
        <strain evidence="2">CGMCC 4.7110</strain>
    </source>
</reference>
<dbReference type="InterPro" id="IPR000182">
    <property type="entry name" value="GNAT_dom"/>
</dbReference>
<sequence length="210" mass="22564">MGAVYGPAVTVVLMSHSSRQATSADLDAVVSTLTSAFLRDPVWGPVFPDEARRAAQMAELWRVYADAALRYPWTFVTPGAEAVAVWIPPGGVELTEAEERRRGEVMERVAGAGVARAVEETEASFGAAHPEEPFYHLTILGTHADHRGKGLGMALLSDTLARLDDIGANAYLESTNPANDRRYESVGFVPRGELVTPGGQTVTTMWRPAG</sequence>
<organism evidence="2 3">
    <name type="scientific">Streptomyces fuscichromogenes</name>
    <dbReference type="NCBI Taxonomy" id="1324013"/>
    <lineage>
        <taxon>Bacteria</taxon>
        <taxon>Bacillati</taxon>
        <taxon>Actinomycetota</taxon>
        <taxon>Actinomycetes</taxon>
        <taxon>Kitasatosporales</taxon>
        <taxon>Streptomycetaceae</taxon>
        <taxon>Streptomyces</taxon>
    </lineage>
</organism>
<feature type="domain" description="N-acetyltransferase" evidence="1">
    <location>
        <begin position="45"/>
        <end position="210"/>
    </location>
</feature>
<dbReference type="AlphaFoldDB" id="A0A917XHC0"/>
<gene>
    <name evidence="2" type="ORF">GCM10011578_061380</name>
</gene>
<reference evidence="2" key="1">
    <citation type="journal article" date="2014" name="Int. J. Syst. Evol. Microbiol.">
        <title>Complete genome sequence of Corynebacterium casei LMG S-19264T (=DSM 44701T), isolated from a smear-ripened cheese.</title>
        <authorList>
            <consortium name="US DOE Joint Genome Institute (JGI-PGF)"/>
            <person name="Walter F."/>
            <person name="Albersmeier A."/>
            <person name="Kalinowski J."/>
            <person name="Ruckert C."/>
        </authorList>
    </citation>
    <scope>NUCLEOTIDE SEQUENCE</scope>
    <source>
        <strain evidence="2">CGMCC 4.7110</strain>
    </source>
</reference>
<evidence type="ECO:0000313" key="2">
    <source>
        <dbReference type="EMBL" id="GGN26642.1"/>
    </source>
</evidence>
<dbReference type="GO" id="GO:0016747">
    <property type="term" value="F:acyltransferase activity, transferring groups other than amino-acyl groups"/>
    <property type="evidence" value="ECO:0007669"/>
    <property type="project" value="InterPro"/>
</dbReference>
<protein>
    <submittedName>
        <fullName evidence="2">GCN5-like N-acetyltransferase</fullName>
    </submittedName>
</protein>
<dbReference type="PANTHER" id="PTHR42791">
    <property type="entry name" value="GNAT FAMILY ACETYLTRANSFERASE"/>
    <property type="match status" value="1"/>
</dbReference>
<dbReference type="PANTHER" id="PTHR42791:SF1">
    <property type="entry name" value="N-ACETYLTRANSFERASE DOMAIN-CONTAINING PROTEIN"/>
    <property type="match status" value="1"/>
</dbReference>
<dbReference type="Proteomes" id="UP000653411">
    <property type="component" value="Unassembled WGS sequence"/>
</dbReference>
<dbReference type="PROSITE" id="PS51186">
    <property type="entry name" value="GNAT"/>
    <property type="match status" value="1"/>
</dbReference>
<dbReference type="CDD" id="cd04301">
    <property type="entry name" value="NAT_SF"/>
    <property type="match status" value="1"/>
</dbReference>
<evidence type="ECO:0000259" key="1">
    <source>
        <dbReference type="PROSITE" id="PS51186"/>
    </source>
</evidence>
<dbReference type="Pfam" id="PF00583">
    <property type="entry name" value="Acetyltransf_1"/>
    <property type="match status" value="1"/>
</dbReference>
<name>A0A917XHC0_9ACTN</name>
<proteinExistence type="predicted"/>
<keyword evidence="3" id="KW-1185">Reference proteome</keyword>
<dbReference type="InterPro" id="IPR052523">
    <property type="entry name" value="Trichothecene_AcTrans"/>
</dbReference>
<accession>A0A917XHC0</accession>
<dbReference type="InterPro" id="IPR016181">
    <property type="entry name" value="Acyl_CoA_acyltransferase"/>
</dbReference>
<comment type="caution">
    <text evidence="2">The sequence shown here is derived from an EMBL/GenBank/DDBJ whole genome shotgun (WGS) entry which is preliminary data.</text>
</comment>